<feature type="compositionally biased region" description="Basic residues" evidence="1">
    <location>
        <begin position="359"/>
        <end position="378"/>
    </location>
</feature>
<dbReference type="InterPro" id="IPR036869">
    <property type="entry name" value="J_dom_sf"/>
</dbReference>
<evidence type="ECO:0000313" key="5">
    <source>
        <dbReference type="Proteomes" id="UP000283269"/>
    </source>
</evidence>
<feature type="compositionally biased region" description="Basic and acidic residues" evidence="1">
    <location>
        <begin position="330"/>
        <end position="347"/>
    </location>
</feature>
<feature type="region of interest" description="Disordered" evidence="1">
    <location>
        <begin position="84"/>
        <end position="111"/>
    </location>
</feature>
<dbReference type="STRING" id="93625.A0A409VV71"/>
<keyword evidence="2" id="KW-0812">Transmembrane</keyword>
<evidence type="ECO:0000259" key="3">
    <source>
        <dbReference type="PROSITE" id="PS50076"/>
    </source>
</evidence>
<keyword evidence="2" id="KW-0472">Membrane</keyword>
<sequence length="648" mass="72545">MGAAGSKAEPDTEPTSKQPTSTTYEGLDFYEILCISRGATNEEIKRAYYTRAKYTHPDKDSTLGAKERFQKLNEAYERRARYDIELENEADSETKTDPEATTSMPGQWGAQAAQTRSPGWFEWLFHGFPWPGDPLLRYVPATYISRNQHLVRPQGISAKEIHEYLTACITKATWEENGRDPGLCTLLRNLFECIAYDEKRWGAHNHIPDFGYVNSLWCREDGNAQHYAQEFYTFWLNFETRKPFDWINPYYTTIDDPALLRKVAKENNKVHKAAKDQYNDVIRTIVQLLLSGDPRVMEHLVLSYYRGGKVLTAEEFCSRFIRQYQQKNKVPREHPREHPPEHTREHTQNNQNNGERHRTQTKNQRKKQKQRNRAKQKNSCKGPRYRGNAEISNEIRPKIIDPSLRRLDARTQGRVLKTDMQPHTLFIPLFLLNLAFGYASAAAEPATLYHITAADPSITSLPYSLIQSGTTLVRAIGTGADGKTTYVQDSVVSLLAAQYPAANGAQPSVETLISAPLTIPVTFAEDKSGYHATRSLSVLSPSGSQLAYQAGLDEKCVFNADGTGTCVRVDIHLDANTQTTFSTTTYSDLLDPWHTVDDAGGASPSVTGNSARGTATMKDGSALGMLGIMMGVSISLLSGLGLLGFGIW</sequence>
<keyword evidence="5" id="KW-1185">Reference proteome</keyword>
<reference evidence="4 5" key="1">
    <citation type="journal article" date="2018" name="Evol. Lett.">
        <title>Horizontal gene cluster transfer increased hallucinogenic mushroom diversity.</title>
        <authorList>
            <person name="Reynolds H.T."/>
            <person name="Vijayakumar V."/>
            <person name="Gluck-Thaler E."/>
            <person name="Korotkin H.B."/>
            <person name="Matheny P.B."/>
            <person name="Slot J.C."/>
        </authorList>
    </citation>
    <scope>NUCLEOTIDE SEQUENCE [LARGE SCALE GENOMIC DNA]</scope>
    <source>
        <strain evidence="4 5">2631</strain>
    </source>
</reference>
<dbReference type="InterPro" id="IPR051964">
    <property type="entry name" value="Chaperone_stress_response"/>
</dbReference>
<feature type="region of interest" description="Disordered" evidence="1">
    <location>
        <begin position="1"/>
        <end position="23"/>
    </location>
</feature>
<evidence type="ECO:0000256" key="1">
    <source>
        <dbReference type="SAM" id="MobiDB-lite"/>
    </source>
</evidence>
<dbReference type="GO" id="GO:0005737">
    <property type="term" value="C:cytoplasm"/>
    <property type="evidence" value="ECO:0007669"/>
    <property type="project" value="TreeGrafter"/>
</dbReference>
<dbReference type="CDD" id="cd06257">
    <property type="entry name" value="DnaJ"/>
    <property type="match status" value="1"/>
</dbReference>
<dbReference type="PANTHER" id="PTHR44029">
    <property type="entry name" value="DNAJ HOMOLOG SUBFAMILY C MEMBER 21"/>
    <property type="match status" value="1"/>
</dbReference>
<dbReference type="PANTHER" id="PTHR44029:SF1">
    <property type="entry name" value="DNAJ HOMOLOG SUBFAMILY C MEMBER 21"/>
    <property type="match status" value="1"/>
</dbReference>
<dbReference type="PRINTS" id="PR00625">
    <property type="entry name" value="JDOMAIN"/>
</dbReference>
<feature type="region of interest" description="Disordered" evidence="1">
    <location>
        <begin position="327"/>
        <end position="396"/>
    </location>
</feature>
<organism evidence="4 5">
    <name type="scientific">Psilocybe cyanescens</name>
    <dbReference type="NCBI Taxonomy" id="93625"/>
    <lineage>
        <taxon>Eukaryota</taxon>
        <taxon>Fungi</taxon>
        <taxon>Dikarya</taxon>
        <taxon>Basidiomycota</taxon>
        <taxon>Agaricomycotina</taxon>
        <taxon>Agaricomycetes</taxon>
        <taxon>Agaricomycetidae</taxon>
        <taxon>Agaricales</taxon>
        <taxon>Agaricineae</taxon>
        <taxon>Strophariaceae</taxon>
        <taxon>Psilocybe</taxon>
    </lineage>
</organism>
<dbReference type="AlphaFoldDB" id="A0A409VV71"/>
<feature type="domain" description="J" evidence="3">
    <location>
        <begin position="28"/>
        <end position="94"/>
    </location>
</feature>
<dbReference type="InterPro" id="IPR001623">
    <property type="entry name" value="DnaJ_domain"/>
</dbReference>
<dbReference type="Gene3D" id="1.10.287.110">
    <property type="entry name" value="DnaJ domain"/>
    <property type="match status" value="1"/>
</dbReference>
<accession>A0A409VV71</accession>
<dbReference type="EMBL" id="NHYD01003913">
    <property type="protein sequence ID" value="PPQ70139.1"/>
    <property type="molecule type" value="Genomic_DNA"/>
</dbReference>
<name>A0A409VV71_PSICY</name>
<dbReference type="InterPro" id="IPR054076">
    <property type="entry name" value="ZUO1-like_ZHD"/>
</dbReference>
<dbReference type="SMART" id="SM00271">
    <property type="entry name" value="DnaJ"/>
    <property type="match status" value="1"/>
</dbReference>
<feature type="compositionally biased region" description="Polar residues" evidence="1">
    <location>
        <begin position="13"/>
        <end position="23"/>
    </location>
</feature>
<comment type="caution">
    <text evidence="4">The sequence shown here is derived from an EMBL/GenBank/DDBJ whole genome shotgun (WGS) entry which is preliminary data.</text>
</comment>
<gene>
    <name evidence="4" type="ORF">CVT25_005812</name>
</gene>
<keyword evidence="2" id="KW-1133">Transmembrane helix</keyword>
<dbReference type="PROSITE" id="PS50076">
    <property type="entry name" value="DNAJ_2"/>
    <property type="match status" value="1"/>
</dbReference>
<dbReference type="Proteomes" id="UP000283269">
    <property type="component" value="Unassembled WGS sequence"/>
</dbReference>
<dbReference type="InParanoid" id="A0A409VV71"/>
<dbReference type="Pfam" id="PF00226">
    <property type="entry name" value="DnaJ"/>
    <property type="match status" value="1"/>
</dbReference>
<proteinExistence type="predicted"/>
<dbReference type="OrthoDB" id="10250354at2759"/>
<evidence type="ECO:0000313" key="4">
    <source>
        <dbReference type="EMBL" id="PPQ70139.1"/>
    </source>
</evidence>
<evidence type="ECO:0000256" key="2">
    <source>
        <dbReference type="SAM" id="Phobius"/>
    </source>
</evidence>
<feature type="transmembrane region" description="Helical" evidence="2">
    <location>
        <begin position="622"/>
        <end position="645"/>
    </location>
</feature>
<dbReference type="SUPFAM" id="SSF46565">
    <property type="entry name" value="Chaperone J-domain"/>
    <property type="match status" value="1"/>
</dbReference>
<dbReference type="Pfam" id="PF21884">
    <property type="entry name" value="ZUO1-like_ZHD"/>
    <property type="match status" value="1"/>
</dbReference>
<protein>
    <recommendedName>
        <fullName evidence="3">J domain-containing protein</fullName>
    </recommendedName>
</protein>